<organism evidence="1">
    <name type="scientific">Anguilla anguilla</name>
    <name type="common">European freshwater eel</name>
    <name type="synonym">Muraena anguilla</name>
    <dbReference type="NCBI Taxonomy" id="7936"/>
    <lineage>
        <taxon>Eukaryota</taxon>
        <taxon>Metazoa</taxon>
        <taxon>Chordata</taxon>
        <taxon>Craniata</taxon>
        <taxon>Vertebrata</taxon>
        <taxon>Euteleostomi</taxon>
        <taxon>Actinopterygii</taxon>
        <taxon>Neopterygii</taxon>
        <taxon>Teleostei</taxon>
        <taxon>Anguilliformes</taxon>
        <taxon>Anguillidae</taxon>
        <taxon>Anguilla</taxon>
    </lineage>
</organism>
<proteinExistence type="predicted"/>
<reference evidence="1" key="1">
    <citation type="submission" date="2014-11" db="EMBL/GenBank/DDBJ databases">
        <authorList>
            <person name="Amaro Gonzalez C."/>
        </authorList>
    </citation>
    <scope>NUCLEOTIDE SEQUENCE</scope>
</reference>
<accession>A0A0E9UPN9</accession>
<reference evidence="1" key="2">
    <citation type="journal article" date="2015" name="Fish Shellfish Immunol.">
        <title>Early steps in the European eel (Anguilla anguilla)-Vibrio vulnificus interaction in the gills: Role of the RtxA13 toxin.</title>
        <authorList>
            <person name="Callol A."/>
            <person name="Pajuelo D."/>
            <person name="Ebbesson L."/>
            <person name="Teles M."/>
            <person name="MacKenzie S."/>
            <person name="Amaro C."/>
        </authorList>
    </citation>
    <scope>NUCLEOTIDE SEQUENCE</scope>
</reference>
<sequence length="79" mass="8898">MLNRENISRGLSTGYNVHVLVPVRARKVSKWQVPVFFENIFTFTIIQISYELDAQPCHVVVTTCNCTLGQAQDTLSSPD</sequence>
<evidence type="ECO:0000313" key="1">
    <source>
        <dbReference type="EMBL" id="JAH67205.1"/>
    </source>
</evidence>
<dbReference type="EMBL" id="GBXM01041372">
    <property type="protein sequence ID" value="JAH67205.1"/>
    <property type="molecule type" value="Transcribed_RNA"/>
</dbReference>
<name>A0A0E9UPN9_ANGAN</name>
<protein>
    <submittedName>
        <fullName evidence="1">Uncharacterized protein</fullName>
    </submittedName>
</protein>
<dbReference type="AlphaFoldDB" id="A0A0E9UPN9"/>